<feature type="transmembrane region" description="Helical" evidence="2">
    <location>
        <begin position="20"/>
        <end position="38"/>
    </location>
</feature>
<feature type="region of interest" description="Disordered" evidence="1">
    <location>
        <begin position="126"/>
        <end position="147"/>
    </location>
</feature>
<evidence type="ECO:0000313" key="3">
    <source>
        <dbReference type="EMBL" id="QGM45377.1"/>
    </source>
</evidence>
<organism evidence="3 4">
    <name type="scientific">Methylocystis heyeri</name>
    <dbReference type="NCBI Taxonomy" id="391905"/>
    <lineage>
        <taxon>Bacteria</taxon>
        <taxon>Pseudomonadati</taxon>
        <taxon>Pseudomonadota</taxon>
        <taxon>Alphaproteobacteria</taxon>
        <taxon>Hyphomicrobiales</taxon>
        <taxon>Methylocystaceae</taxon>
        <taxon>Methylocystis</taxon>
    </lineage>
</organism>
<dbReference type="EMBL" id="CP046052">
    <property type="protein sequence ID" value="QGM45377.1"/>
    <property type="molecule type" value="Genomic_DNA"/>
</dbReference>
<keyword evidence="2" id="KW-1133">Transmembrane helix</keyword>
<keyword evidence="4" id="KW-1185">Reference proteome</keyword>
<evidence type="ECO:0000313" key="4">
    <source>
        <dbReference type="Proteomes" id="UP000309061"/>
    </source>
</evidence>
<name>A0A6B8KCH5_9HYPH</name>
<dbReference type="OrthoDB" id="1523552at2"/>
<keyword evidence="2" id="KW-0812">Transmembrane</keyword>
<keyword evidence="2" id="KW-0472">Membrane</keyword>
<reference evidence="3 4" key="1">
    <citation type="submission" date="2019-11" db="EMBL/GenBank/DDBJ databases">
        <title>The genome sequence of Methylocystis heyeri.</title>
        <authorList>
            <person name="Oshkin I.Y."/>
            <person name="Miroshnikov K."/>
            <person name="Dedysh S.N."/>
        </authorList>
    </citation>
    <scope>NUCLEOTIDE SEQUENCE [LARGE SCALE GENOMIC DNA]</scope>
    <source>
        <strain evidence="3 4">H2</strain>
    </source>
</reference>
<dbReference type="KEGG" id="mhey:H2LOC_006510"/>
<sequence>MRRHLPPEPVSRAAIWSRRLGLLAAAAAALIVALARLHKLDAGAALACFGVVIAVALGAVFLFSVACVSIWRWGGRGVGAAIYGFLFAALTLAWPSYLAVEALRLPVLSDISTDVDDPPDFSHSHQALKARGGYSPPNPTAAERSEQAAAYPDVKPVVIDVDLDEAVALALKAAAARGWRVVEQRPASARSGDAHIDFLDRTLILGTDEDVAVRVRPLAGQTRIDVRAASRHGRHDFGFNARRIKQFGEELQTQEEQR</sequence>
<gene>
    <name evidence="3" type="ORF">H2LOC_006510</name>
</gene>
<protein>
    <submittedName>
        <fullName evidence="3">DUF1499 domain-containing protein</fullName>
    </submittedName>
</protein>
<dbReference type="InterPro" id="IPR010865">
    <property type="entry name" value="DUF1499"/>
</dbReference>
<dbReference type="RefSeq" id="WP_136495660.1">
    <property type="nucleotide sequence ID" value="NZ_CP046052.1"/>
</dbReference>
<feature type="transmembrane region" description="Helical" evidence="2">
    <location>
        <begin position="80"/>
        <end position="100"/>
    </location>
</feature>
<proteinExistence type="predicted"/>
<dbReference type="Pfam" id="PF07386">
    <property type="entry name" value="DUF1499"/>
    <property type="match status" value="1"/>
</dbReference>
<evidence type="ECO:0000256" key="2">
    <source>
        <dbReference type="SAM" id="Phobius"/>
    </source>
</evidence>
<dbReference type="AlphaFoldDB" id="A0A6B8KCH5"/>
<evidence type="ECO:0000256" key="1">
    <source>
        <dbReference type="SAM" id="MobiDB-lite"/>
    </source>
</evidence>
<dbReference type="Proteomes" id="UP000309061">
    <property type="component" value="Chromosome"/>
</dbReference>
<accession>A0A6B8KCH5</accession>
<feature type="transmembrane region" description="Helical" evidence="2">
    <location>
        <begin position="44"/>
        <end position="68"/>
    </location>
</feature>